<name>A0A2P2LVM2_RHIMU</name>
<protein>
    <submittedName>
        <fullName evidence="6">Uncharacterized protein MANES_08G133100</fullName>
    </submittedName>
</protein>
<feature type="domain" description="Transglutaminase-like" evidence="5">
    <location>
        <begin position="266"/>
        <end position="321"/>
    </location>
</feature>
<dbReference type="SMART" id="SM00460">
    <property type="entry name" value="TGc"/>
    <property type="match status" value="1"/>
</dbReference>
<dbReference type="Pfam" id="PF01841">
    <property type="entry name" value="Transglut_core"/>
    <property type="match status" value="1"/>
</dbReference>
<dbReference type="Gene3D" id="3.10.620.30">
    <property type="match status" value="1"/>
</dbReference>
<organism evidence="6">
    <name type="scientific">Rhizophora mucronata</name>
    <name type="common">Asiatic mangrove</name>
    <dbReference type="NCBI Taxonomy" id="61149"/>
    <lineage>
        <taxon>Eukaryota</taxon>
        <taxon>Viridiplantae</taxon>
        <taxon>Streptophyta</taxon>
        <taxon>Embryophyta</taxon>
        <taxon>Tracheophyta</taxon>
        <taxon>Spermatophyta</taxon>
        <taxon>Magnoliopsida</taxon>
        <taxon>eudicotyledons</taxon>
        <taxon>Gunneridae</taxon>
        <taxon>Pentapetalae</taxon>
        <taxon>rosids</taxon>
        <taxon>fabids</taxon>
        <taxon>Malpighiales</taxon>
        <taxon>Rhizophoraceae</taxon>
        <taxon>Rhizophora</taxon>
    </lineage>
</organism>
<proteinExistence type="inferred from homology"/>
<comment type="similarity">
    <text evidence="1">Belongs to the transglutaminase-like superfamily. PNGase family.</text>
</comment>
<reference evidence="6" key="1">
    <citation type="submission" date="2018-02" db="EMBL/GenBank/DDBJ databases">
        <title>Rhizophora mucronata_Transcriptome.</title>
        <authorList>
            <person name="Meera S.P."/>
            <person name="Sreeshan A."/>
            <person name="Augustine A."/>
        </authorList>
    </citation>
    <scope>NUCLEOTIDE SEQUENCE</scope>
    <source>
        <tissue evidence="6">Leaf</tissue>
    </source>
</reference>
<dbReference type="InterPro" id="IPR038765">
    <property type="entry name" value="Papain-like_cys_pep_sf"/>
</dbReference>
<accession>A0A2P2LVM2</accession>
<keyword evidence="2" id="KW-0479">Metal-binding</keyword>
<dbReference type="AlphaFoldDB" id="A0A2P2LVM2"/>
<evidence type="ECO:0000313" key="6">
    <source>
        <dbReference type="EMBL" id="MBX22031.1"/>
    </source>
</evidence>
<keyword evidence="3" id="KW-0862">Zinc</keyword>
<evidence type="ECO:0000256" key="1">
    <source>
        <dbReference type="ARBA" id="ARBA00009390"/>
    </source>
</evidence>
<evidence type="ECO:0000256" key="3">
    <source>
        <dbReference type="ARBA" id="ARBA00022833"/>
    </source>
</evidence>
<dbReference type="EMBL" id="GGEC01041547">
    <property type="protein sequence ID" value="MBX22031.1"/>
    <property type="molecule type" value="Transcribed_RNA"/>
</dbReference>
<dbReference type="GO" id="GO:0046872">
    <property type="term" value="F:metal ion binding"/>
    <property type="evidence" value="ECO:0007669"/>
    <property type="project" value="UniProtKB-KW"/>
</dbReference>
<dbReference type="PANTHER" id="PTHR48440:SF1">
    <property type="entry name" value="PAW DOMAIN-CONTAINING PROTEIN"/>
    <property type="match status" value="1"/>
</dbReference>
<dbReference type="FunFam" id="2.60.120.260:FF:000110">
    <property type="entry name" value="Peptide-N(4)-(N-acetyl-beta-glucosaminyl)asparagine amidase"/>
    <property type="match status" value="1"/>
</dbReference>
<sequence length="736" mass="83578">MRRERERERGREMVGRRIQVSHRESTFDIDYDTDDGFEVFKFQLFSLTSIPPDEQKIVGGDEDRVLSDDSDLAAINEKVKLLSINGEEEGNTKQESSGAGAEEKDGFLKSDEELARLLEAEEEALMLQEFAANHDSGEFEGKIRSYLSQVLMYEDPVRQEAARKTVPVEELEEKALISLAKDGNFKPTKAEQDHAFLLQLLFWFKESFSWVHAPPCDGCGNDTILQGMGGALPTETQYGTTQVELYRCKACASITRFPRYNDPLKLLETRKGRCGEWANCFTLYCRAFGYQSRLTVDFTDHVWTECFSQLFGRWIHLDPCEGECDRPLLYERGWKKKLNYVIGIAKDGVLDVTKRYTRKWPEVLSRRNFITELALSAVLNKITKECRCGFTSQDLSILEDLDKRELEELERDLYLIDDASVSLPGRQSGDKEWRISRSEIGSSENSSFSGSFCPTRVCIDEHVTKVYDAISLVFSRVVENSLSKSRVTKILRIFIGVLMRLKKSSYKTRRTSINPFLLLFLPYFDELLDVLSLKSTTNADGQVDICLAHEPIKTSLPLPVVLDALDDVVENLNKCENLSKASLSFPLLKLNRIHSGLVLASGEGLPWGIATSAFDGLRTSKWEEPDGAKGCWIVYKLPDNRMHELVAYEITSANDVPKRDPMDWVVEGSNDGGSTWHILDKQTSQVFENRFQRRSFKVRSAGFLCNAFRICFLAVRDAQSNSRLQLGAIDLYSSSN</sequence>
<dbReference type="SUPFAM" id="SSF54236">
    <property type="entry name" value="Ubiquitin-like"/>
    <property type="match status" value="1"/>
</dbReference>
<dbReference type="PANTHER" id="PTHR48440">
    <property type="match status" value="1"/>
</dbReference>
<dbReference type="FunFam" id="2.20.25.10:FF:000011">
    <property type="entry name" value="peptide-N(4)-(N-acetyl-beta- glucosaminyl)asparagine amidase"/>
    <property type="match status" value="1"/>
</dbReference>
<dbReference type="SUPFAM" id="SSF54001">
    <property type="entry name" value="Cysteine proteinases"/>
    <property type="match status" value="1"/>
</dbReference>
<dbReference type="Gene3D" id="2.60.120.260">
    <property type="entry name" value="Galactose-binding domain-like"/>
    <property type="match status" value="1"/>
</dbReference>
<dbReference type="Gene3D" id="2.20.25.10">
    <property type="match status" value="1"/>
</dbReference>
<evidence type="ECO:0000256" key="2">
    <source>
        <dbReference type="ARBA" id="ARBA00022723"/>
    </source>
</evidence>
<evidence type="ECO:0000259" key="5">
    <source>
        <dbReference type="SMART" id="SM00460"/>
    </source>
</evidence>
<dbReference type="Gene3D" id="3.10.20.90">
    <property type="entry name" value="Phosphatidylinositol 3-kinase Catalytic Subunit, Chain A, domain 1"/>
    <property type="match status" value="1"/>
</dbReference>
<dbReference type="InterPro" id="IPR002931">
    <property type="entry name" value="Transglutaminase-like"/>
</dbReference>
<dbReference type="InterPro" id="IPR029071">
    <property type="entry name" value="Ubiquitin-like_domsf"/>
</dbReference>
<feature type="region of interest" description="Disordered" evidence="4">
    <location>
        <begin position="85"/>
        <end position="105"/>
    </location>
</feature>
<evidence type="ECO:0000256" key="4">
    <source>
        <dbReference type="SAM" id="MobiDB-lite"/>
    </source>
</evidence>